<organism evidence="1 2">
    <name type="scientific">Hermanssonia centrifuga</name>
    <dbReference type="NCBI Taxonomy" id="98765"/>
    <lineage>
        <taxon>Eukaryota</taxon>
        <taxon>Fungi</taxon>
        <taxon>Dikarya</taxon>
        <taxon>Basidiomycota</taxon>
        <taxon>Agaricomycotina</taxon>
        <taxon>Agaricomycetes</taxon>
        <taxon>Polyporales</taxon>
        <taxon>Meruliaceae</taxon>
        <taxon>Hermanssonia</taxon>
    </lineage>
</organism>
<protein>
    <submittedName>
        <fullName evidence="1">Uncharacterized protein</fullName>
    </submittedName>
</protein>
<name>A0A2R6NIA1_9APHY</name>
<evidence type="ECO:0000313" key="2">
    <source>
        <dbReference type="Proteomes" id="UP000186601"/>
    </source>
</evidence>
<accession>A0A2R6NIA1</accession>
<dbReference type="EMBL" id="MLYV02001214">
    <property type="protein sequence ID" value="PSR72106.1"/>
    <property type="molecule type" value="Genomic_DNA"/>
</dbReference>
<dbReference type="AlphaFoldDB" id="A0A2R6NIA1"/>
<dbReference type="Proteomes" id="UP000186601">
    <property type="component" value="Unassembled WGS sequence"/>
</dbReference>
<keyword evidence="2" id="KW-1185">Reference proteome</keyword>
<evidence type="ECO:0000313" key="1">
    <source>
        <dbReference type="EMBL" id="PSR72106.1"/>
    </source>
</evidence>
<comment type="caution">
    <text evidence="1">The sequence shown here is derived from an EMBL/GenBank/DDBJ whole genome shotgun (WGS) entry which is preliminary data.</text>
</comment>
<reference evidence="1 2" key="1">
    <citation type="submission" date="2018-02" db="EMBL/GenBank/DDBJ databases">
        <title>Genome sequence of the basidiomycete white-rot fungus Phlebia centrifuga.</title>
        <authorList>
            <person name="Granchi Z."/>
            <person name="Peng M."/>
            <person name="de Vries R.P."/>
            <person name="Hilden K."/>
            <person name="Makela M.R."/>
            <person name="Grigoriev I."/>
            <person name="Riley R."/>
        </authorList>
    </citation>
    <scope>NUCLEOTIDE SEQUENCE [LARGE SCALE GENOMIC DNA]</scope>
    <source>
        <strain evidence="1 2">FBCC195</strain>
    </source>
</reference>
<sequence length="235" mass="26473">MTDCRTLVPWEYTDNFDETKLGDALIFNNDDSQCTSVSSPYGLKKTYYTIISDGQETHIYRGNGKAGVIKGRSTHIATVSAARSRASAPWSLFRHKPVPKVMLDNNDGLWEKPAEGEVMDAEGSFAKSSWYGEERFEPVEKDTYLYDEKSSPLYSHGVQPGKKESQRKTNREMILRVPATAIPDDVFLIRFGRGASAATKASLKVGGQNSYDSYPCRLNMHRIAYINHRQSDDRE</sequence>
<proteinExistence type="predicted"/>
<gene>
    <name evidence="1" type="ORF">PHLCEN_2v12021</name>
</gene>